<dbReference type="InterPro" id="IPR036097">
    <property type="entry name" value="HisK_dim/P_sf"/>
</dbReference>
<dbReference type="InterPro" id="IPR003661">
    <property type="entry name" value="HisK_dim/P_dom"/>
</dbReference>
<evidence type="ECO:0000256" key="9">
    <source>
        <dbReference type="ARBA" id="ARBA00023012"/>
    </source>
</evidence>
<reference evidence="13" key="2">
    <citation type="journal article" date="2022" name="Microbiol. Resour. Announc.">
        <title>Metagenome Sequencing to Explore Phylogenomics of Terrestrial Cyanobacteria.</title>
        <authorList>
            <person name="Ward R.D."/>
            <person name="Stajich J.E."/>
            <person name="Johansen J.R."/>
            <person name="Huntemann M."/>
            <person name="Clum A."/>
            <person name="Foster B."/>
            <person name="Foster B."/>
            <person name="Roux S."/>
            <person name="Palaniappan K."/>
            <person name="Varghese N."/>
            <person name="Mukherjee S."/>
            <person name="Reddy T.B.K."/>
            <person name="Daum C."/>
            <person name="Copeland A."/>
            <person name="Chen I.A."/>
            <person name="Ivanova N.N."/>
            <person name="Kyrpides N.C."/>
            <person name="Shapiro N."/>
            <person name="Eloe-Fadrosh E.A."/>
            <person name="Pietrasiak N."/>
        </authorList>
    </citation>
    <scope>NUCLEOTIDE SEQUENCE</scope>
    <source>
        <strain evidence="13">UHER 2000/2452</strain>
    </source>
</reference>
<feature type="domain" description="Histidine kinase" evidence="12">
    <location>
        <begin position="272"/>
        <end position="485"/>
    </location>
</feature>
<dbReference type="InterPro" id="IPR036890">
    <property type="entry name" value="HATPase_C_sf"/>
</dbReference>
<dbReference type="SUPFAM" id="SSF47384">
    <property type="entry name" value="Homodimeric domain of signal transducing histidine kinase"/>
    <property type="match status" value="1"/>
</dbReference>
<comment type="caution">
    <text evidence="13">The sequence shown here is derived from an EMBL/GenBank/DDBJ whole genome shotgun (WGS) entry which is preliminary data.</text>
</comment>
<keyword evidence="10 11" id="KW-0472">Membrane</keyword>
<dbReference type="Proteomes" id="UP000757435">
    <property type="component" value="Unassembled WGS sequence"/>
</dbReference>
<dbReference type="PANTHER" id="PTHR45436">
    <property type="entry name" value="SENSOR HISTIDINE KINASE YKOH"/>
    <property type="match status" value="1"/>
</dbReference>
<dbReference type="AlphaFoldDB" id="A0A951UQ72"/>
<keyword evidence="7 13" id="KW-0418">Kinase</keyword>
<evidence type="ECO:0000313" key="14">
    <source>
        <dbReference type="Proteomes" id="UP000757435"/>
    </source>
</evidence>
<dbReference type="GO" id="GO:0000155">
    <property type="term" value="F:phosphorelay sensor kinase activity"/>
    <property type="evidence" value="ECO:0007669"/>
    <property type="project" value="InterPro"/>
</dbReference>
<evidence type="ECO:0000256" key="8">
    <source>
        <dbReference type="ARBA" id="ARBA00022989"/>
    </source>
</evidence>
<dbReference type="SMART" id="SM00388">
    <property type="entry name" value="HisKA"/>
    <property type="match status" value="1"/>
</dbReference>
<sequence>MKLLNRATQKLNQNLKRKGIDLTSLQFRLTLGLTTLSLLGLGGIGTWTTWQMRQMLVVNHQNYLKSLSDRIPAELKAYPATEAIDSQLQALINQWSSPHLWLWVKANDGTILAASTNLSSFPAEATLMPTAMMPPQPEVSQVNGRFLVLCSQPLQIEGKAIGHVYLAQDITHDYEVQNTLVNSLIVATVLAIALIGVLIAYFVQRSLYPLRQINRLAIAQDQFSVYNLELGESIDQIPSEMKELVQAFGTLSTRLSEADDHQRQFTNQFTNSISHEIRTSLSLVYGYLQSTLRRCNNLTDSQKEALEVAVDETERTIQLLKDLVDLSRISSDAMKFSLESVILNDVIAMAIDRVDLPNVTIEKPTDLEFVIAHTDPEQIIRVIKHLLDNAMRYAKDQPVIIKLSETPSQAVIQVCDRGCGIPLRDQAHIFEPFYRVENSRCRATGGVGLGLAIVKSLVEGMKGKVAVTSQPGQGSIFTVMLPLGYQNSLDRNSHYPTACRRSQNL</sequence>
<evidence type="ECO:0000256" key="5">
    <source>
        <dbReference type="ARBA" id="ARBA00022679"/>
    </source>
</evidence>
<dbReference type="EC" id="2.7.13.3" evidence="3"/>
<keyword evidence="4" id="KW-0597">Phosphoprotein</keyword>
<dbReference type="InterPro" id="IPR004358">
    <property type="entry name" value="Sig_transdc_His_kin-like_C"/>
</dbReference>
<dbReference type="Pfam" id="PF00512">
    <property type="entry name" value="HisKA"/>
    <property type="match status" value="1"/>
</dbReference>
<evidence type="ECO:0000256" key="11">
    <source>
        <dbReference type="SAM" id="Phobius"/>
    </source>
</evidence>
<evidence type="ECO:0000256" key="2">
    <source>
        <dbReference type="ARBA" id="ARBA00004370"/>
    </source>
</evidence>
<dbReference type="SMART" id="SM00387">
    <property type="entry name" value="HATPase_c"/>
    <property type="match status" value="1"/>
</dbReference>
<evidence type="ECO:0000256" key="4">
    <source>
        <dbReference type="ARBA" id="ARBA00022553"/>
    </source>
</evidence>
<evidence type="ECO:0000256" key="3">
    <source>
        <dbReference type="ARBA" id="ARBA00012438"/>
    </source>
</evidence>
<proteinExistence type="predicted"/>
<dbReference type="Gene3D" id="1.10.287.130">
    <property type="match status" value="1"/>
</dbReference>
<comment type="catalytic activity">
    <reaction evidence="1">
        <text>ATP + protein L-histidine = ADP + protein N-phospho-L-histidine.</text>
        <dbReference type="EC" id="2.7.13.3"/>
    </reaction>
</comment>
<accession>A0A951UQ72</accession>
<reference evidence="13" key="1">
    <citation type="submission" date="2021-05" db="EMBL/GenBank/DDBJ databases">
        <authorList>
            <person name="Pietrasiak N."/>
            <person name="Ward R."/>
            <person name="Stajich J.E."/>
            <person name="Kurbessoian T."/>
        </authorList>
    </citation>
    <scope>NUCLEOTIDE SEQUENCE</scope>
    <source>
        <strain evidence="13">UHER 2000/2452</strain>
    </source>
</reference>
<keyword evidence="9" id="KW-0902">Two-component regulatory system</keyword>
<dbReference type="SUPFAM" id="SSF55874">
    <property type="entry name" value="ATPase domain of HSP90 chaperone/DNA topoisomerase II/histidine kinase"/>
    <property type="match status" value="1"/>
</dbReference>
<name>A0A951UQ72_9CYAN</name>
<evidence type="ECO:0000259" key="12">
    <source>
        <dbReference type="PROSITE" id="PS50109"/>
    </source>
</evidence>
<dbReference type="GO" id="GO:0005886">
    <property type="term" value="C:plasma membrane"/>
    <property type="evidence" value="ECO:0007669"/>
    <property type="project" value="TreeGrafter"/>
</dbReference>
<evidence type="ECO:0000256" key="7">
    <source>
        <dbReference type="ARBA" id="ARBA00022777"/>
    </source>
</evidence>
<gene>
    <name evidence="13" type="ORF">KME15_23390</name>
</gene>
<evidence type="ECO:0000256" key="1">
    <source>
        <dbReference type="ARBA" id="ARBA00000085"/>
    </source>
</evidence>
<feature type="transmembrane region" description="Helical" evidence="11">
    <location>
        <begin position="184"/>
        <end position="203"/>
    </location>
</feature>
<dbReference type="PANTHER" id="PTHR45436:SF5">
    <property type="entry name" value="SENSOR HISTIDINE KINASE TRCS"/>
    <property type="match status" value="1"/>
</dbReference>
<keyword evidence="6 11" id="KW-0812">Transmembrane</keyword>
<comment type="subcellular location">
    <subcellularLocation>
        <location evidence="2">Membrane</location>
    </subcellularLocation>
</comment>
<keyword evidence="5" id="KW-0808">Transferase</keyword>
<feature type="transmembrane region" description="Helical" evidence="11">
    <location>
        <begin position="25"/>
        <end position="47"/>
    </location>
</feature>
<dbReference type="CDD" id="cd00075">
    <property type="entry name" value="HATPase"/>
    <property type="match status" value="1"/>
</dbReference>
<evidence type="ECO:0000256" key="10">
    <source>
        <dbReference type="ARBA" id="ARBA00023136"/>
    </source>
</evidence>
<dbReference type="InterPro" id="IPR050428">
    <property type="entry name" value="TCS_sensor_his_kinase"/>
</dbReference>
<dbReference type="EMBL" id="JAHHHD010000041">
    <property type="protein sequence ID" value="MBW4661624.1"/>
    <property type="molecule type" value="Genomic_DNA"/>
</dbReference>
<organism evidence="13 14">
    <name type="scientific">Drouetiella hepatica Uher 2000/2452</name>
    <dbReference type="NCBI Taxonomy" id="904376"/>
    <lineage>
        <taxon>Bacteria</taxon>
        <taxon>Bacillati</taxon>
        <taxon>Cyanobacteriota</taxon>
        <taxon>Cyanophyceae</taxon>
        <taxon>Oculatellales</taxon>
        <taxon>Oculatellaceae</taxon>
        <taxon>Drouetiella</taxon>
    </lineage>
</organism>
<dbReference type="CDD" id="cd00082">
    <property type="entry name" value="HisKA"/>
    <property type="match status" value="1"/>
</dbReference>
<dbReference type="PRINTS" id="PR00344">
    <property type="entry name" value="BCTRLSENSOR"/>
</dbReference>
<dbReference type="InterPro" id="IPR005467">
    <property type="entry name" value="His_kinase_dom"/>
</dbReference>
<evidence type="ECO:0000313" key="13">
    <source>
        <dbReference type="EMBL" id="MBW4661624.1"/>
    </source>
</evidence>
<dbReference type="Pfam" id="PF02518">
    <property type="entry name" value="HATPase_c"/>
    <property type="match status" value="1"/>
</dbReference>
<dbReference type="InterPro" id="IPR003594">
    <property type="entry name" value="HATPase_dom"/>
</dbReference>
<dbReference type="PROSITE" id="PS50109">
    <property type="entry name" value="HIS_KIN"/>
    <property type="match status" value="1"/>
</dbReference>
<dbReference type="Gene3D" id="3.30.565.10">
    <property type="entry name" value="Histidine kinase-like ATPase, C-terminal domain"/>
    <property type="match status" value="1"/>
</dbReference>
<evidence type="ECO:0000256" key="6">
    <source>
        <dbReference type="ARBA" id="ARBA00022692"/>
    </source>
</evidence>
<protein>
    <recommendedName>
        <fullName evidence="3">histidine kinase</fullName>
        <ecNumber evidence="3">2.7.13.3</ecNumber>
    </recommendedName>
</protein>
<dbReference type="FunFam" id="3.30.565.10:FF:000006">
    <property type="entry name" value="Sensor histidine kinase WalK"/>
    <property type="match status" value="1"/>
</dbReference>
<keyword evidence="8 11" id="KW-1133">Transmembrane helix</keyword>